<name>F4PPA8_CACFS</name>
<feature type="transmembrane region" description="Helical" evidence="2">
    <location>
        <begin position="649"/>
        <end position="667"/>
    </location>
</feature>
<evidence type="ECO:0000256" key="1">
    <source>
        <dbReference type="SAM" id="MobiDB-lite"/>
    </source>
</evidence>
<sequence length="740" mass="84910">MVSKFGLDIKCGTMLSLCTSTFITVAIGVLVLSIVFETRNNNININRYVFYNSNNNNNEHIQQVSPFQLTVDVKEDKDSKRDNNNNNNDDKNSSSPSPSSSPSSSSYQIIRHIKELIEIGNSKVVYEESKSLAREYIRDYIIGHSGVDGKSIEWNRFEWSEKEARGRNITTTTWSGINIIVWLNSSYPAPLDKAIDDRIRVISCSYDTADWGAPNKTRGSHHSLASVATMLETIVTVDRYLKRLELDTLEQIKVAKKKMKMKKRDDSQSSKNDELDQPTQQLETFEDLVRMAKEHSLLEDQQHTIPIDQSVLYHPPIMFIFFDHEKAGHGHGSGSLGSKSFVKHFNVTPDRFSFQINLGAIGIGPTTIQTYPYRNELFVQWTPAWMIDLGLSISHRLNRDVSPTKIRPFSRFGHGICSDSYLWSVLYQAHRYHITQVPLLTDSGPFSWCGVDSMLLCDANIFQSEYDQLGRYTNTLDFEHVDSINPFVLMDTINFLIQFILSSSIPKYQVIPLANQYKSSPSSSSSIDSTHPWISSVLSFYLLSFIKTIFPSYNQYLAIHTTSATSFQLLGFNFVFLLVLYKKQFKQYRKLYYTSIHQTKRESSFPGYRIYFFHLVFYTIVSTSDIVFSFLMLVVVFPAMLLINQPKHYTNIFISIISSLISLFILYQDLGIMIYVGETFTINNIFMILFYLVHVLLPIYYSFDIHAIQFNNNNPLHLNPITTTTTTTTTTKLHKPDLIK</sequence>
<dbReference type="OMA" id="CDANIFQ"/>
<feature type="transmembrane region" description="Helical" evidence="2">
    <location>
        <begin position="556"/>
        <end position="581"/>
    </location>
</feature>
<dbReference type="Proteomes" id="UP000007797">
    <property type="component" value="Unassembled WGS sequence"/>
</dbReference>
<keyword evidence="2" id="KW-0472">Membrane</keyword>
<evidence type="ECO:0000256" key="2">
    <source>
        <dbReference type="SAM" id="Phobius"/>
    </source>
</evidence>
<protein>
    <recommendedName>
        <fullName evidence="5">Transmembrane protein</fullName>
    </recommendedName>
</protein>
<gene>
    <name evidence="3" type="ORF">DFA_04339</name>
</gene>
<feature type="compositionally biased region" description="Basic and acidic residues" evidence="1">
    <location>
        <begin position="263"/>
        <end position="274"/>
    </location>
</feature>
<dbReference type="AlphaFoldDB" id="F4PPA8"/>
<reference evidence="4" key="1">
    <citation type="journal article" date="2011" name="Genome Res.">
        <title>Phylogeny-wide analysis of social amoeba genomes highlights ancient origins for complex intercellular communication.</title>
        <authorList>
            <person name="Heidel A.J."/>
            <person name="Lawal H.M."/>
            <person name="Felder M."/>
            <person name="Schilde C."/>
            <person name="Helps N.R."/>
            <person name="Tunggal B."/>
            <person name="Rivero F."/>
            <person name="John U."/>
            <person name="Schleicher M."/>
            <person name="Eichinger L."/>
            <person name="Platzer M."/>
            <person name="Noegel A.A."/>
            <person name="Schaap P."/>
            <person name="Gloeckner G."/>
        </authorList>
    </citation>
    <scope>NUCLEOTIDE SEQUENCE [LARGE SCALE GENOMIC DNA]</scope>
    <source>
        <strain evidence="4">SH3</strain>
    </source>
</reference>
<dbReference type="Gene3D" id="3.40.630.10">
    <property type="entry name" value="Zn peptidases"/>
    <property type="match status" value="2"/>
</dbReference>
<feature type="transmembrane region" description="Helical" evidence="2">
    <location>
        <begin position="12"/>
        <end position="36"/>
    </location>
</feature>
<feature type="transmembrane region" description="Helical" evidence="2">
    <location>
        <begin position="610"/>
        <end position="643"/>
    </location>
</feature>
<keyword evidence="2" id="KW-0812">Transmembrane</keyword>
<evidence type="ECO:0000313" key="3">
    <source>
        <dbReference type="EMBL" id="EGG22221.1"/>
    </source>
</evidence>
<evidence type="ECO:0000313" key="4">
    <source>
        <dbReference type="Proteomes" id="UP000007797"/>
    </source>
</evidence>
<feature type="transmembrane region" description="Helical" evidence="2">
    <location>
        <begin position="679"/>
        <end position="701"/>
    </location>
</feature>
<feature type="compositionally biased region" description="Basic and acidic residues" evidence="1">
    <location>
        <begin position="76"/>
        <end position="92"/>
    </location>
</feature>
<dbReference type="GeneID" id="14874722"/>
<dbReference type="KEGG" id="dfa:DFA_04339"/>
<dbReference type="OrthoDB" id="2214at2759"/>
<organism evidence="3 4">
    <name type="scientific">Cavenderia fasciculata</name>
    <name type="common">Slime mold</name>
    <name type="synonym">Dictyostelium fasciculatum</name>
    <dbReference type="NCBI Taxonomy" id="261658"/>
    <lineage>
        <taxon>Eukaryota</taxon>
        <taxon>Amoebozoa</taxon>
        <taxon>Evosea</taxon>
        <taxon>Eumycetozoa</taxon>
        <taxon>Dictyostelia</taxon>
        <taxon>Acytosteliales</taxon>
        <taxon>Cavenderiaceae</taxon>
        <taxon>Cavenderia</taxon>
    </lineage>
</organism>
<feature type="compositionally biased region" description="Low complexity" evidence="1">
    <location>
        <begin position="93"/>
        <end position="105"/>
    </location>
</feature>
<feature type="region of interest" description="Disordered" evidence="1">
    <location>
        <begin position="76"/>
        <end position="105"/>
    </location>
</feature>
<evidence type="ECO:0008006" key="5">
    <source>
        <dbReference type="Google" id="ProtNLM"/>
    </source>
</evidence>
<proteinExistence type="predicted"/>
<dbReference type="RefSeq" id="XP_004360072.1">
    <property type="nucleotide sequence ID" value="XM_004360015.1"/>
</dbReference>
<feature type="region of interest" description="Disordered" evidence="1">
    <location>
        <begin position="257"/>
        <end position="280"/>
    </location>
</feature>
<accession>F4PPA8</accession>
<keyword evidence="4" id="KW-1185">Reference proteome</keyword>
<keyword evidence="2" id="KW-1133">Transmembrane helix</keyword>
<dbReference type="EMBL" id="GL883009">
    <property type="protein sequence ID" value="EGG22221.1"/>
    <property type="molecule type" value="Genomic_DNA"/>
</dbReference>